<keyword evidence="3" id="KW-1185">Reference proteome</keyword>
<dbReference type="EMBL" id="BTSY01000005">
    <property type="protein sequence ID" value="GMT30304.1"/>
    <property type="molecule type" value="Genomic_DNA"/>
</dbReference>
<evidence type="ECO:0000256" key="1">
    <source>
        <dbReference type="SAM" id="Phobius"/>
    </source>
</evidence>
<proteinExistence type="predicted"/>
<feature type="transmembrane region" description="Helical" evidence="1">
    <location>
        <begin position="21"/>
        <end position="42"/>
    </location>
</feature>
<gene>
    <name evidence="2" type="ORF">PFISCL1PPCAC_21601</name>
</gene>
<evidence type="ECO:0000313" key="3">
    <source>
        <dbReference type="Proteomes" id="UP001432322"/>
    </source>
</evidence>
<protein>
    <recommendedName>
        <fullName evidence="4">Granulins domain-containing protein</fullName>
    </recommendedName>
</protein>
<organism evidence="2 3">
    <name type="scientific">Pristionchus fissidentatus</name>
    <dbReference type="NCBI Taxonomy" id="1538716"/>
    <lineage>
        <taxon>Eukaryota</taxon>
        <taxon>Metazoa</taxon>
        <taxon>Ecdysozoa</taxon>
        <taxon>Nematoda</taxon>
        <taxon>Chromadorea</taxon>
        <taxon>Rhabditida</taxon>
        <taxon>Rhabditina</taxon>
        <taxon>Diplogasteromorpha</taxon>
        <taxon>Diplogasteroidea</taxon>
        <taxon>Neodiplogasteridae</taxon>
        <taxon>Pristionchus</taxon>
    </lineage>
</organism>
<keyword evidence="1" id="KW-1133">Transmembrane helix</keyword>
<reference evidence="2" key="1">
    <citation type="submission" date="2023-10" db="EMBL/GenBank/DDBJ databases">
        <title>Genome assembly of Pristionchus species.</title>
        <authorList>
            <person name="Yoshida K."/>
            <person name="Sommer R.J."/>
        </authorList>
    </citation>
    <scope>NUCLEOTIDE SEQUENCE</scope>
    <source>
        <strain evidence="2">RS5133</strain>
    </source>
</reference>
<keyword evidence="1" id="KW-0472">Membrane</keyword>
<name>A0AAV5WE49_9BILA</name>
<keyword evidence="1" id="KW-0812">Transmembrane</keyword>
<dbReference type="AlphaFoldDB" id="A0AAV5WE49"/>
<comment type="caution">
    <text evidence="2">The sequence shown here is derived from an EMBL/GenBank/DDBJ whole genome shotgun (WGS) entry which is preliminary data.</text>
</comment>
<accession>A0AAV5WE49</accession>
<dbReference type="Proteomes" id="UP001432322">
    <property type="component" value="Unassembled WGS sequence"/>
</dbReference>
<sequence>MLRHLRLQRRHLYLLQRERCLLRWTVNKFIFLINSIKILYILSEFFNRTTGKAKSVYYSFSTDIMCCKEGQKCNTDKGNCNVQCPGGHMSCDPGETCCGTGDTYTCCGGSAPVCCIGGDWFGPVIRCCRTDEVCDGSGYCQRR</sequence>
<evidence type="ECO:0000313" key="2">
    <source>
        <dbReference type="EMBL" id="GMT30304.1"/>
    </source>
</evidence>
<evidence type="ECO:0008006" key="4">
    <source>
        <dbReference type="Google" id="ProtNLM"/>
    </source>
</evidence>